<keyword evidence="16" id="KW-1185">Reference proteome</keyword>
<name>W1PHW7_AMBTC</name>
<evidence type="ECO:0000256" key="3">
    <source>
        <dbReference type="ARBA" id="ARBA00004922"/>
    </source>
</evidence>
<comment type="pathway">
    <text evidence="3">Protein modification; protein glycosylation.</text>
</comment>
<keyword evidence="11" id="KW-0472">Membrane</keyword>
<keyword evidence="10 13" id="KW-0333">Golgi apparatus</keyword>
<comment type="subcellular location">
    <subcellularLocation>
        <location evidence="2 13">Golgi apparatus membrane</location>
        <topology evidence="2 13">Single-pass type II membrane protein</topology>
    </subcellularLocation>
</comment>
<dbReference type="HOGENOM" id="CLU_051579_0_0_1"/>
<evidence type="ECO:0000313" key="15">
    <source>
        <dbReference type="EMBL" id="ERN07304.1"/>
    </source>
</evidence>
<dbReference type="PANTHER" id="PTHR11214">
    <property type="entry name" value="BETA-1,3-N-ACETYLGLUCOSAMINYLTRANSFERASE"/>
    <property type="match status" value="1"/>
</dbReference>
<evidence type="ECO:0000256" key="7">
    <source>
        <dbReference type="ARBA" id="ARBA00022692"/>
    </source>
</evidence>
<sequence length="322" mass="37077">MVSSFLFVALACVFISMDQVQLHSLINAGRSAFSSITNPNPNSLSPTPNSTNSFCTCRPTANDSENFTEKSELSPPEFRLLIGILTLPGNYFRRYLLRLVYGTQSTGRAQIDIKFVFCNITNEDDRVIVALEIMRHDDIIILNCTENMNDGKTYTYFSSLPEILPEPYDYAMKADDDIYFRLDRLAKSLEPLPRFDMYYGFVIPCESMDPFFQYMSGMGFILSWDLVEWVRKSSIARNHKDGPEDMVVGDWLREGNKARNRFNNKPAMYDYPIPVPIDTCSHEFIPDTIAVHRLKDNDKWVRTLRYFNATDGLKPSKLYHLP</sequence>
<keyword evidence="7" id="KW-0812">Transmembrane</keyword>
<keyword evidence="9" id="KW-1133">Transmembrane helix</keyword>
<keyword evidence="6" id="KW-0808">Transferase</keyword>
<dbReference type="eggNOG" id="KOG2287">
    <property type="taxonomic scope" value="Eukaryota"/>
</dbReference>
<dbReference type="GO" id="GO:0000139">
    <property type="term" value="C:Golgi membrane"/>
    <property type="evidence" value="ECO:0007669"/>
    <property type="project" value="UniProtKB-SubCell"/>
</dbReference>
<comment type="similarity">
    <text evidence="4 13">Belongs to the glycosyltransferase 31 family.</text>
</comment>
<dbReference type="GO" id="GO:0016758">
    <property type="term" value="F:hexosyltransferase activity"/>
    <property type="evidence" value="ECO:0007669"/>
    <property type="project" value="InterPro"/>
</dbReference>
<dbReference type="EMBL" id="KI393807">
    <property type="protein sequence ID" value="ERN07304.1"/>
    <property type="molecule type" value="Genomic_DNA"/>
</dbReference>
<evidence type="ECO:0000256" key="5">
    <source>
        <dbReference type="ARBA" id="ARBA00022676"/>
    </source>
</evidence>
<keyword evidence="5 13" id="KW-0328">Glycosyltransferase</keyword>
<dbReference type="EC" id="2.4.1.-" evidence="13"/>
<evidence type="ECO:0000256" key="8">
    <source>
        <dbReference type="ARBA" id="ARBA00022968"/>
    </source>
</evidence>
<keyword evidence="14" id="KW-0732">Signal</keyword>
<dbReference type="AlphaFoldDB" id="W1PHW7"/>
<organism evidence="15 16">
    <name type="scientific">Amborella trichopoda</name>
    <dbReference type="NCBI Taxonomy" id="13333"/>
    <lineage>
        <taxon>Eukaryota</taxon>
        <taxon>Viridiplantae</taxon>
        <taxon>Streptophyta</taxon>
        <taxon>Embryophyta</taxon>
        <taxon>Tracheophyta</taxon>
        <taxon>Spermatophyta</taxon>
        <taxon>Magnoliopsida</taxon>
        <taxon>Amborellales</taxon>
        <taxon>Amborellaceae</taxon>
        <taxon>Amborella</taxon>
    </lineage>
</organism>
<evidence type="ECO:0000256" key="12">
    <source>
        <dbReference type="ARBA" id="ARBA00023211"/>
    </source>
</evidence>
<evidence type="ECO:0000256" key="11">
    <source>
        <dbReference type="ARBA" id="ARBA00023136"/>
    </source>
</evidence>
<dbReference type="PANTHER" id="PTHR11214:SF351">
    <property type="entry name" value="BETA-1,3-GALACTOSYLTRANSFERASE PVG3"/>
    <property type="match status" value="1"/>
</dbReference>
<comment type="cofactor">
    <cofactor evidence="1 13">
        <name>Mn(2+)</name>
        <dbReference type="ChEBI" id="CHEBI:29035"/>
    </cofactor>
</comment>
<evidence type="ECO:0000256" key="1">
    <source>
        <dbReference type="ARBA" id="ARBA00001936"/>
    </source>
</evidence>
<keyword evidence="8" id="KW-0735">Signal-anchor</keyword>
<evidence type="ECO:0000256" key="10">
    <source>
        <dbReference type="ARBA" id="ARBA00023034"/>
    </source>
</evidence>
<evidence type="ECO:0000256" key="4">
    <source>
        <dbReference type="ARBA" id="ARBA00008661"/>
    </source>
</evidence>
<dbReference type="InterPro" id="IPR002659">
    <property type="entry name" value="Glyco_trans_31"/>
</dbReference>
<proteinExistence type="inferred from homology"/>
<evidence type="ECO:0000313" key="16">
    <source>
        <dbReference type="Proteomes" id="UP000017836"/>
    </source>
</evidence>
<feature type="signal peptide" evidence="14">
    <location>
        <begin position="1"/>
        <end position="22"/>
    </location>
</feature>
<evidence type="ECO:0000256" key="2">
    <source>
        <dbReference type="ARBA" id="ARBA00004323"/>
    </source>
</evidence>
<dbReference type="Pfam" id="PF01762">
    <property type="entry name" value="Galactosyl_T"/>
    <property type="match status" value="1"/>
</dbReference>
<dbReference type="Proteomes" id="UP000017836">
    <property type="component" value="Unassembled WGS sequence"/>
</dbReference>
<dbReference type="Gene3D" id="3.90.550.50">
    <property type="match status" value="1"/>
</dbReference>
<feature type="chain" id="PRO_5004807430" description="Hexosyltransferase" evidence="14">
    <location>
        <begin position="23"/>
        <end position="322"/>
    </location>
</feature>
<reference evidence="16" key="1">
    <citation type="journal article" date="2013" name="Science">
        <title>The Amborella genome and the evolution of flowering plants.</title>
        <authorList>
            <consortium name="Amborella Genome Project"/>
        </authorList>
    </citation>
    <scope>NUCLEOTIDE SEQUENCE [LARGE SCALE GENOMIC DNA]</scope>
</reference>
<dbReference type="Gramene" id="ERN07304">
    <property type="protein sequence ID" value="ERN07304"/>
    <property type="gene ID" value="AMTR_s00019p00218710"/>
</dbReference>
<keyword evidence="12 13" id="KW-0464">Manganese</keyword>
<evidence type="ECO:0000256" key="14">
    <source>
        <dbReference type="SAM" id="SignalP"/>
    </source>
</evidence>
<gene>
    <name evidence="15" type="ORF">AMTR_s00019p00218710</name>
</gene>
<dbReference type="FunFam" id="3.90.550.50:FF:000027">
    <property type="entry name" value="Hexosyltransferase"/>
    <property type="match status" value="1"/>
</dbReference>
<protein>
    <recommendedName>
        <fullName evidence="13">Hexosyltransferase</fullName>
        <ecNumber evidence="13">2.4.1.-</ecNumber>
    </recommendedName>
</protein>
<accession>W1PHW7</accession>
<dbReference type="UniPathway" id="UPA00378"/>
<evidence type="ECO:0000256" key="9">
    <source>
        <dbReference type="ARBA" id="ARBA00022989"/>
    </source>
</evidence>
<dbReference type="OMA" id="WIKNGHR"/>
<evidence type="ECO:0000256" key="6">
    <source>
        <dbReference type="ARBA" id="ARBA00022679"/>
    </source>
</evidence>
<evidence type="ECO:0000256" key="13">
    <source>
        <dbReference type="RuleBase" id="RU363063"/>
    </source>
</evidence>